<feature type="transmembrane region" description="Helical" evidence="6">
    <location>
        <begin position="252"/>
        <end position="272"/>
    </location>
</feature>
<dbReference type="RefSeq" id="WP_032578940.1">
    <property type="nucleotide sequence ID" value="NZ_JGDB01000367.1"/>
</dbReference>
<name>A0A015UXU7_BACFG</name>
<dbReference type="InterPro" id="IPR051475">
    <property type="entry name" value="Diverse_Ion_Transporter"/>
</dbReference>
<gene>
    <name evidence="8" type="ORF">M125_5516</name>
</gene>
<dbReference type="Pfam" id="PF03600">
    <property type="entry name" value="CitMHS"/>
    <property type="match status" value="1"/>
</dbReference>
<evidence type="ECO:0000256" key="3">
    <source>
        <dbReference type="ARBA" id="ARBA00022692"/>
    </source>
</evidence>
<evidence type="ECO:0000256" key="4">
    <source>
        <dbReference type="ARBA" id="ARBA00022989"/>
    </source>
</evidence>
<comment type="caution">
    <text evidence="8">The sequence shown here is derived from an EMBL/GenBank/DDBJ whole genome shotgun (WGS) entry which is preliminary data.</text>
</comment>
<feature type="transmembrane region" description="Helical" evidence="6">
    <location>
        <begin position="85"/>
        <end position="108"/>
    </location>
</feature>
<feature type="transmembrane region" description="Helical" evidence="6">
    <location>
        <begin position="6"/>
        <end position="22"/>
    </location>
</feature>
<dbReference type="EMBL" id="JGDB01000367">
    <property type="protein sequence ID" value="EXY87856.1"/>
    <property type="molecule type" value="Genomic_DNA"/>
</dbReference>
<dbReference type="GO" id="GO:0055085">
    <property type="term" value="P:transmembrane transport"/>
    <property type="evidence" value="ECO:0007669"/>
    <property type="project" value="InterPro"/>
</dbReference>
<reference evidence="8 9" key="1">
    <citation type="submission" date="2014-02" db="EMBL/GenBank/DDBJ databases">
        <authorList>
            <person name="Sears C."/>
            <person name="Carroll K."/>
            <person name="Sack B.R."/>
            <person name="Qadri F."/>
            <person name="Myers L.L."/>
            <person name="Chung G.-T."/>
            <person name="Escheverria P."/>
            <person name="Fraser C.M."/>
            <person name="Sadzewicz L."/>
            <person name="Shefchek K.A."/>
            <person name="Tallon L."/>
            <person name="Das S.P."/>
            <person name="Daugherty S."/>
            <person name="Mongodin E.F."/>
        </authorList>
    </citation>
    <scope>NUCLEOTIDE SEQUENCE [LARGE SCALE GENOMIC DNA]</scope>
    <source>
        <strain evidence="9">3998T(B)3</strain>
    </source>
</reference>
<evidence type="ECO:0000256" key="5">
    <source>
        <dbReference type="ARBA" id="ARBA00023136"/>
    </source>
</evidence>
<dbReference type="PATRIC" id="fig|1339316.3.peg.5198"/>
<dbReference type="GO" id="GO:0016020">
    <property type="term" value="C:membrane"/>
    <property type="evidence" value="ECO:0007669"/>
    <property type="project" value="UniProtKB-SubCell"/>
</dbReference>
<protein>
    <submittedName>
        <fullName evidence="8">Citrate transporter family protein</fullName>
    </submittedName>
</protein>
<proteinExistence type="predicted"/>
<feature type="transmembrane region" description="Helical" evidence="6">
    <location>
        <begin position="320"/>
        <end position="350"/>
    </location>
</feature>
<evidence type="ECO:0000259" key="7">
    <source>
        <dbReference type="Pfam" id="PF03600"/>
    </source>
</evidence>
<comment type="subcellular location">
    <subcellularLocation>
        <location evidence="1">Membrane</location>
        <topology evidence="1">Multi-pass membrane protein</topology>
    </subcellularLocation>
</comment>
<dbReference type="PANTHER" id="PTHR43568:SF1">
    <property type="entry name" value="P PROTEIN"/>
    <property type="match status" value="1"/>
</dbReference>
<dbReference type="Proteomes" id="UP000020773">
    <property type="component" value="Unassembled WGS sequence"/>
</dbReference>
<feature type="transmembrane region" description="Helical" evidence="6">
    <location>
        <begin position="223"/>
        <end position="246"/>
    </location>
</feature>
<sequence length="433" mass="48125">METYTILIISNALFAIVLQVLIPRRRHTILLVCASIALVLINQTVDLTSFLGTLPFDVVLLLFGLTVFGEFIFDSNIFDWLLKQIAILCKGKLHLIIIMFNIIIFLVSSILNNYQALLLMIPPLISLLKLINGLNQRYLVILFSSVLIISNLAGCSTPIGDFPALFLLSKGEISFASYFANTTPFAVLAAIVIIISATTFYNLKPIDISPESEKLSVAYTVKIYRNIQIHWVLLIPSTVVFSLMFICWLKGFNPTIVSLIGLSILALIVGLGKYSERKITNVDASVFIYFISLFIIIASIQQTGILERIGEFLQLIRNPLALILVFSLTVMLITGFVSAGPSTVAFFPIVKVIQDSFPENMAITCFCLSICAGSSLFLTAATAGPLLTRLTEKEKLTIEKEEFIFSFKYYLMPGVIGAIVIFFSNILYIFFKI</sequence>
<evidence type="ECO:0000313" key="9">
    <source>
        <dbReference type="Proteomes" id="UP000020773"/>
    </source>
</evidence>
<feature type="transmembrane region" description="Helical" evidence="6">
    <location>
        <begin position="407"/>
        <end position="431"/>
    </location>
</feature>
<keyword evidence="5 6" id="KW-0472">Membrane</keyword>
<feature type="transmembrane region" description="Helical" evidence="6">
    <location>
        <begin position="362"/>
        <end position="387"/>
    </location>
</feature>
<keyword evidence="2" id="KW-0813">Transport</keyword>
<feature type="transmembrane region" description="Helical" evidence="6">
    <location>
        <begin position="284"/>
        <end position="300"/>
    </location>
</feature>
<evidence type="ECO:0000313" key="8">
    <source>
        <dbReference type="EMBL" id="EXY87856.1"/>
    </source>
</evidence>
<feature type="transmembrane region" description="Helical" evidence="6">
    <location>
        <begin position="51"/>
        <end position="73"/>
    </location>
</feature>
<organism evidence="8 9">
    <name type="scientific">Bacteroides fragilis str. 3998T(B)3</name>
    <dbReference type="NCBI Taxonomy" id="1339316"/>
    <lineage>
        <taxon>Bacteria</taxon>
        <taxon>Pseudomonadati</taxon>
        <taxon>Bacteroidota</taxon>
        <taxon>Bacteroidia</taxon>
        <taxon>Bacteroidales</taxon>
        <taxon>Bacteroidaceae</taxon>
        <taxon>Bacteroides</taxon>
    </lineage>
</organism>
<evidence type="ECO:0000256" key="2">
    <source>
        <dbReference type="ARBA" id="ARBA00022448"/>
    </source>
</evidence>
<feature type="transmembrane region" description="Helical" evidence="6">
    <location>
        <begin position="179"/>
        <end position="203"/>
    </location>
</feature>
<evidence type="ECO:0000256" key="1">
    <source>
        <dbReference type="ARBA" id="ARBA00004141"/>
    </source>
</evidence>
<feature type="domain" description="Citrate transporter-like" evidence="7">
    <location>
        <begin position="20"/>
        <end position="356"/>
    </location>
</feature>
<keyword evidence="3 6" id="KW-0812">Transmembrane</keyword>
<accession>A0A015UXU7</accession>
<evidence type="ECO:0000256" key="6">
    <source>
        <dbReference type="SAM" id="Phobius"/>
    </source>
</evidence>
<keyword evidence="4 6" id="KW-1133">Transmembrane helix</keyword>
<dbReference type="InterPro" id="IPR004680">
    <property type="entry name" value="Cit_transptr-like_dom"/>
</dbReference>
<dbReference type="PANTHER" id="PTHR43568">
    <property type="entry name" value="P PROTEIN"/>
    <property type="match status" value="1"/>
</dbReference>
<feature type="transmembrane region" description="Helical" evidence="6">
    <location>
        <begin position="138"/>
        <end position="159"/>
    </location>
</feature>
<feature type="transmembrane region" description="Helical" evidence="6">
    <location>
        <begin position="114"/>
        <end position="131"/>
    </location>
</feature>
<dbReference type="AlphaFoldDB" id="A0A015UXU7"/>
<feature type="transmembrane region" description="Helical" evidence="6">
    <location>
        <begin position="29"/>
        <end position="45"/>
    </location>
</feature>